<dbReference type="EMBL" id="KB097753">
    <property type="protein sequence ID" value="ESN90487.1"/>
    <property type="molecule type" value="Genomic_DNA"/>
</dbReference>
<dbReference type="RefSeq" id="XP_009031229.1">
    <property type="nucleotide sequence ID" value="XM_009032981.1"/>
</dbReference>
<dbReference type="STRING" id="6412.T1G0I2"/>
<dbReference type="PANTHER" id="PTHR16056:SF37">
    <property type="entry name" value="REGULATOR OF MICROTUBULE DYNAMICS PROTEIN 3-LIKE ISOFORM X1"/>
    <property type="match status" value="1"/>
</dbReference>
<dbReference type="Gene3D" id="1.25.40.10">
    <property type="entry name" value="Tetratricopeptide repeat domain"/>
    <property type="match status" value="1"/>
</dbReference>
<reference evidence="2" key="3">
    <citation type="submission" date="2015-06" db="UniProtKB">
        <authorList>
            <consortium name="EnsemblMetazoa"/>
        </authorList>
    </citation>
    <scope>IDENTIFICATION</scope>
</reference>
<evidence type="ECO:0000313" key="3">
    <source>
        <dbReference type="Proteomes" id="UP000015101"/>
    </source>
</evidence>
<organism evidence="2 3">
    <name type="scientific">Helobdella robusta</name>
    <name type="common">Californian leech</name>
    <dbReference type="NCBI Taxonomy" id="6412"/>
    <lineage>
        <taxon>Eukaryota</taxon>
        <taxon>Metazoa</taxon>
        <taxon>Spiralia</taxon>
        <taxon>Lophotrochozoa</taxon>
        <taxon>Annelida</taxon>
        <taxon>Clitellata</taxon>
        <taxon>Hirudinea</taxon>
        <taxon>Rhynchobdellida</taxon>
        <taxon>Glossiphoniidae</taxon>
        <taxon>Helobdella</taxon>
    </lineage>
</organism>
<keyword evidence="3" id="KW-1185">Reference proteome</keyword>
<dbReference type="PANTHER" id="PTHR16056">
    <property type="entry name" value="REGULATOR OF MICROTUBULE DYNAMICS PROTEIN"/>
    <property type="match status" value="1"/>
</dbReference>
<gene>
    <name evidence="2" type="primary">20214580</name>
    <name evidence="1" type="ORF">HELRODRAFT_71234</name>
</gene>
<proteinExistence type="predicted"/>
<sequence>QMNQSANFLWRLSRSTYLHSQSTKDKGVKKKLLYESVKLAERALSLDNNCPDAHKWYAITLGSTNDYESSTNKIKNGYLFKEHIEMSISLNPTDPANHYLLGRWCYGVCMLSWMERKIASSLFASPPVSTIDESLNHFLQVCHLSLLFITILRPIFYLKNMD</sequence>
<dbReference type="EnsemblMetazoa" id="HelroT71234">
    <property type="protein sequence ID" value="HelroP71234"/>
    <property type="gene ID" value="HelroG71234"/>
</dbReference>
<dbReference type="HOGENOM" id="CLU_1639605_0_0_1"/>
<dbReference type="GeneID" id="20214580"/>
<dbReference type="AlphaFoldDB" id="T1G0I2"/>
<evidence type="ECO:0000313" key="2">
    <source>
        <dbReference type="EnsemblMetazoa" id="HelroP71234"/>
    </source>
</evidence>
<dbReference type="eggNOG" id="ENOG502QS2U">
    <property type="taxonomic scope" value="Eukaryota"/>
</dbReference>
<dbReference type="CTD" id="20214580"/>
<dbReference type="EMBL" id="AMQM01002266">
    <property type="status" value="NOT_ANNOTATED_CDS"/>
    <property type="molecule type" value="Genomic_DNA"/>
</dbReference>
<evidence type="ECO:0000313" key="1">
    <source>
        <dbReference type="EMBL" id="ESN90487.1"/>
    </source>
</evidence>
<dbReference type="Proteomes" id="UP000015101">
    <property type="component" value="Unassembled WGS sequence"/>
</dbReference>
<dbReference type="OrthoDB" id="512473at2759"/>
<dbReference type="InterPro" id="IPR049039">
    <property type="entry name" value="RMD1-3_a_helical_rpt"/>
</dbReference>
<dbReference type="Pfam" id="PF21033">
    <property type="entry name" value="RMD1-3"/>
    <property type="match status" value="1"/>
</dbReference>
<evidence type="ECO:0008006" key="4">
    <source>
        <dbReference type="Google" id="ProtNLM"/>
    </source>
</evidence>
<dbReference type="SUPFAM" id="SSF48452">
    <property type="entry name" value="TPR-like"/>
    <property type="match status" value="1"/>
</dbReference>
<reference evidence="1 3" key="2">
    <citation type="journal article" date="2013" name="Nature">
        <title>Insights into bilaterian evolution from three spiralian genomes.</title>
        <authorList>
            <person name="Simakov O."/>
            <person name="Marletaz F."/>
            <person name="Cho S.J."/>
            <person name="Edsinger-Gonzales E."/>
            <person name="Havlak P."/>
            <person name="Hellsten U."/>
            <person name="Kuo D.H."/>
            <person name="Larsson T."/>
            <person name="Lv J."/>
            <person name="Arendt D."/>
            <person name="Savage R."/>
            <person name="Osoegawa K."/>
            <person name="de Jong P."/>
            <person name="Grimwood J."/>
            <person name="Chapman J.A."/>
            <person name="Shapiro H."/>
            <person name="Aerts A."/>
            <person name="Otillar R.P."/>
            <person name="Terry A.Y."/>
            <person name="Boore J.L."/>
            <person name="Grigoriev I.V."/>
            <person name="Lindberg D.R."/>
            <person name="Seaver E.C."/>
            <person name="Weisblat D.A."/>
            <person name="Putnam N.H."/>
            <person name="Rokhsar D.S."/>
        </authorList>
    </citation>
    <scope>NUCLEOTIDE SEQUENCE</scope>
</reference>
<protein>
    <recommendedName>
        <fullName evidence="4">Regulator of microtubule dynamics protein 1</fullName>
    </recommendedName>
</protein>
<dbReference type="KEGG" id="hro:HELRODRAFT_71234"/>
<reference evidence="3" key="1">
    <citation type="submission" date="2012-12" db="EMBL/GenBank/DDBJ databases">
        <authorList>
            <person name="Hellsten U."/>
            <person name="Grimwood J."/>
            <person name="Chapman J.A."/>
            <person name="Shapiro H."/>
            <person name="Aerts A."/>
            <person name="Otillar R.P."/>
            <person name="Terry A.Y."/>
            <person name="Boore J.L."/>
            <person name="Simakov O."/>
            <person name="Marletaz F."/>
            <person name="Cho S.-J."/>
            <person name="Edsinger-Gonzales E."/>
            <person name="Havlak P."/>
            <person name="Kuo D.-H."/>
            <person name="Larsson T."/>
            <person name="Lv J."/>
            <person name="Arendt D."/>
            <person name="Savage R."/>
            <person name="Osoegawa K."/>
            <person name="de Jong P."/>
            <person name="Lindberg D.R."/>
            <person name="Seaver E.C."/>
            <person name="Weisblat D.A."/>
            <person name="Putnam N.H."/>
            <person name="Grigoriev I.V."/>
            <person name="Rokhsar D.S."/>
        </authorList>
    </citation>
    <scope>NUCLEOTIDE SEQUENCE</scope>
</reference>
<accession>T1G0I2</accession>
<dbReference type="InterPro" id="IPR011990">
    <property type="entry name" value="TPR-like_helical_dom_sf"/>
</dbReference>
<dbReference type="OMA" id="DPANHYL"/>
<dbReference type="InParanoid" id="T1G0I2"/>
<name>T1G0I2_HELRO</name>